<sequence length="151" mass="17070">MKTAIVYCSISGNTEEAAQLLTQQFALEGHQADVFRVEDFQMEQLSQLDHLVIGTYTWGNGEIPIEMLPLLRELVRVERKKLVTGIFGTGDSFYPKFCGAVDELSERLMPTTSLAGTLKIELSPQIEDFPRCKKFIDQVLQNCSKNIIRQV</sequence>
<keyword evidence="10" id="KW-1185">Reference proteome</keyword>
<dbReference type="PANTHER" id="PTHR42809:SF1">
    <property type="entry name" value="FLAVODOXIN 1"/>
    <property type="match status" value="1"/>
</dbReference>
<name>A0ABT9UYS6_9BACL</name>
<dbReference type="PROSITE" id="PS00201">
    <property type="entry name" value="FLAVODOXIN"/>
    <property type="match status" value="1"/>
</dbReference>
<evidence type="ECO:0000313" key="10">
    <source>
        <dbReference type="Proteomes" id="UP001231362"/>
    </source>
</evidence>
<protein>
    <submittedName>
        <fullName evidence="9">Flavodoxin I</fullName>
    </submittedName>
</protein>
<dbReference type="Proteomes" id="UP001231362">
    <property type="component" value="Unassembled WGS sequence"/>
</dbReference>
<dbReference type="InterPro" id="IPR008254">
    <property type="entry name" value="Flavodoxin/NO_synth"/>
</dbReference>
<keyword evidence="5" id="KW-0285">Flavoprotein</keyword>
<organism evidence="9 10">
    <name type="scientific">Anoxybacillus andreesenii</name>
    <dbReference type="NCBI Taxonomy" id="1325932"/>
    <lineage>
        <taxon>Bacteria</taxon>
        <taxon>Bacillati</taxon>
        <taxon>Bacillota</taxon>
        <taxon>Bacilli</taxon>
        <taxon>Bacillales</taxon>
        <taxon>Anoxybacillaceae</taxon>
        <taxon>Anoxybacillus</taxon>
    </lineage>
</organism>
<comment type="similarity">
    <text evidence="3">Belongs to the flavodoxin family.</text>
</comment>
<evidence type="ECO:0000259" key="8">
    <source>
        <dbReference type="PROSITE" id="PS50902"/>
    </source>
</evidence>
<accession>A0ABT9UYS6</accession>
<evidence type="ECO:0000256" key="2">
    <source>
        <dbReference type="ARBA" id="ARBA00003297"/>
    </source>
</evidence>
<dbReference type="InterPro" id="IPR001226">
    <property type="entry name" value="Flavodoxin_CS"/>
</dbReference>
<keyword evidence="6" id="KW-0288">FMN</keyword>
<comment type="cofactor">
    <cofactor evidence="1">
        <name>FMN</name>
        <dbReference type="ChEBI" id="CHEBI:58210"/>
    </cofactor>
</comment>
<feature type="domain" description="Flavodoxin-like" evidence="8">
    <location>
        <begin position="3"/>
        <end position="140"/>
    </location>
</feature>
<gene>
    <name evidence="9" type="ORF">J2S07_000147</name>
</gene>
<evidence type="ECO:0000256" key="6">
    <source>
        <dbReference type="ARBA" id="ARBA00022643"/>
    </source>
</evidence>
<keyword evidence="7" id="KW-0249">Electron transport</keyword>
<dbReference type="InterPro" id="IPR050619">
    <property type="entry name" value="Flavodoxin"/>
</dbReference>
<proteinExistence type="inferred from homology"/>
<dbReference type="PANTHER" id="PTHR42809">
    <property type="entry name" value="FLAVODOXIN 2"/>
    <property type="match status" value="1"/>
</dbReference>
<reference evidence="9 10" key="1">
    <citation type="submission" date="2023-07" db="EMBL/GenBank/DDBJ databases">
        <title>Genomic Encyclopedia of Type Strains, Phase IV (KMG-IV): sequencing the most valuable type-strain genomes for metagenomic binning, comparative biology and taxonomic classification.</title>
        <authorList>
            <person name="Goeker M."/>
        </authorList>
    </citation>
    <scope>NUCLEOTIDE SEQUENCE [LARGE SCALE GENOMIC DNA]</scope>
    <source>
        <strain evidence="9 10">DSM 23948</strain>
    </source>
</reference>
<comment type="function">
    <text evidence="2">Low-potential electron donor to a number of redox enzymes.</text>
</comment>
<comment type="caution">
    <text evidence="9">The sequence shown here is derived from an EMBL/GenBank/DDBJ whole genome shotgun (WGS) entry which is preliminary data.</text>
</comment>
<dbReference type="SUPFAM" id="SSF52218">
    <property type="entry name" value="Flavoproteins"/>
    <property type="match status" value="1"/>
</dbReference>
<dbReference type="PROSITE" id="PS50902">
    <property type="entry name" value="FLAVODOXIN_LIKE"/>
    <property type="match status" value="1"/>
</dbReference>
<evidence type="ECO:0000256" key="7">
    <source>
        <dbReference type="ARBA" id="ARBA00022982"/>
    </source>
</evidence>
<evidence type="ECO:0000313" key="9">
    <source>
        <dbReference type="EMBL" id="MDQ0153849.1"/>
    </source>
</evidence>
<evidence type="ECO:0000256" key="4">
    <source>
        <dbReference type="ARBA" id="ARBA00022448"/>
    </source>
</evidence>
<keyword evidence="4" id="KW-0813">Transport</keyword>
<evidence type="ECO:0000256" key="5">
    <source>
        <dbReference type="ARBA" id="ARBA00022630"/>
    </source>
</evidence>
<dbReference type="RefSeq" id="WP_307148475.1">
    <property type="nucleotide sequence ID" value="NZ_JAUSTU010000001.1"/>
</dbReference>
<dbReference type="EMBL" id="JAUSTU010000001">
    <property type="protein sequence ID" value="MDQ0153849.1"/>
    <property type="molecule type" value="Genomic_DNA"/>
</dbReference>
<dbReference type="Pfam" id="PF00258">
    <property type="entry name" value="Flavodoxin_1"/>
    <property type="match status" value="1"/>
</dbReference>
<evidence type="ECO:0000256" key="1">
    <source>
        <dbReference type="ARBA" id="ARBA00001917"/>
    </source>
</evidence>
<dbReference type="Gene3D" id="3.40.50.360">
    <property type="match status" value="1"/>
</dbReference>
<dbReference type="InterPro" id="IPR029039">
    <property type="entry name" value="Flavoprotein-like_sf"/>
</dbReference>
<evidence type="ECO:0000256" key="3">
    <source>
        <dbReference type="ARBA" id="ARBA00005267"/>
    </source>
</evidence>